<dbReference type="Pfam" id="PF05283">
    <property type="entry name" value="MGC-24"/>
    <property type="match status" value="1"/>
</dbReference>
<dbReference type="PANTHER" id="PTHR11337">
    <property type="entry name" value="MUCIN/PORIMIN"/>
    <property type="match status" value="1"/>
</dbReference>
<accession>A0ABM1C0Z2</accession>
<keyword evidence="7" id="KW-0325">Glycoprotein</keyword>
<evidence type="ECO:0000256" key="5">
    <source>
        <dbReference type="ARBA" id="ARBA00022989"/>
    </source>
</evidence>
<proteinExistence type="inferred from homology"/>
<feature type="region of interest" description="Disordered" evidence="8">
    <location>
        <begin position="47"/>
        <end position="146"/>
    </location>
</feature>
<evidence type="ECO:0000256" key="1">
    <source>
        <dbReference type="ARBA" id="ARBA00004479"/>
    </source>
</evidence>
<evidence type="ECO:0000256" key="9">
    <source>
        <dbReference type="SAM" id="Phobius"/>
    </source>
</evidence>
<keyword evidence="6 9" id="KW-0472">Membrane</keyword>
<dbReference type="InterPro" id="IPR007947">
    <property type="entry name" value="CD164_MGC24"/>
</dbReference>
<evidence type="ECO:0000256" key="8">
    <source>
        <dbReference type="SAM" id="MobiDB-lite"/>
    </source>
</evidence>
<keyword evidence="4" id="KW-0732">Signal</keyword>
<evidence type="ECO:0000256" key="6">
    <source>
        <dbReference type="ARBA" id="ARBA00023136"/>
    </source>
</evidence>
<evidence type="ECO:0000256" key="2">
    <source>
        <dbReference type="ARBA" id="ARBA00005341"/>
    </source>
</evidence>
<feature type="compositionally biased region" description="Low complexity" evidence="8">
    <location>
        <begin position="89"/>
        <end position="141"/>
    </location>
</feature>
<dbReference type="RefSeq" id="XP_013792335.1">
    <property type="nucleotide sequence ID" value="XM_013936881.2"/>
</dbReference>
<feature type="transmembrane region" description="Helical" evidence="9">
    <location>
        <begin position="7"/>
        <end position="26"/>
    </location>
</feature>
<evidence type="ECO:0000256" key="7">
    <source>
        <dbReference type="ARBA" id="ARBA00023180"/>
    </source>
</evidence>
<comment type="similarity">
    <text evidence="2">Belongs to the CD164 family.</text>
</comment>
<name>A0ABM1C0Z2_LIMPO</name>
<protein>
    <submittedName>
        <fullName evidence="11">Porimin-like</fullName>
    </submittedName>
</protein>
<sequence length="187" mass="20298">MKYFTKINLPLLVVYNIFCIFLLIYVEKSVGVSIDNALNNKEFIDFQNTPNSTITNETDVASDSDTDDKDVKGNSSTITSVSEPFNNGTTTEQPTETTTNLTTNSPTSTTVSTTTEIVSTSSSETSTEKTLSSTGSTLLPTAAPSSTRRFDAPSFIGGIVLSLGFLAIMYVGFKFYKARTESNYHTL</sequence>
<comment type="subcellular location">
    <subcellularLocation>
        <location evidence="1">Membrane</location>
        <topology evidence="1">Single-pass type I membrane protein</topology>
    </subcellularLocation>
</comment>
<feature type="transmembrane region" description="Helical" evidence="9">
    <location>
        <begin position="154"/>
        <end position="173"/>
    </location>
</feature>
<feature type="compositionally biased region" description="Polar residues" evidence="8">
    <location>
        <begin position="73"/>
        <end position="88"/>
    </location>
</feature>
<dbReference type="Proteomes" id="UP000694941">
    <property type="component" value="Unplaced"/>
</dbReference>
<gene>
    <name evidence="11" type="primary">LOC106476216</name>
</gene>
<keyword evidence="3 9" id="KW-0812">Transmembrane</keyword>
<evidence type="ECO:0000256" key="3">
    <source>
        <dbReference type="ARBA" id="ARBA00022692"/>
    </source>
</evidence>
<dbReference type="GeneID" id="106476216"/>
<reference evidence="11" key="1">
    <citation type="submission" date="2025-08" db="UniProtKB">
        <authorList>
            <consortium name="RefSeq"/>
        </authorList>
    </citation>
    <scope>IDENTIFICATION</scope>
    <source>
        <tissue evidence="11">Muscle</tissue>
    </source>
</reference>
<dbReference type="PANTHER" id="PTHR11337:SF8">
    <property type="entry name" value="VISGUN, ISOFORM E"/>
    <property type="match status" value="1"/>
</dbReference>
<keyword evidence="5 9" id="KW-1133">Transmembrane helix</keyword>
<keyword evidence="10" id="KW-1185">Reference proteome</keyword>
<evidence type="ECO:0000256" key="4">
    <source>
        <dbReference type="ARBA" id="ARBA00022729"/>
    </source>
</evidence>
<evidence type="ECO:0000313" key="11">
    <source>
        <dbReference type="RefSeq" id="XP_013792335.1"/>
    </source>
</evidence>
<organism evidence="10 11">
    <name type="scientific">Limulus polyphemus</name>
    <name type="common">Atlantic horseshoe crab</name>
    <dbReference type="NCBI Taxonomy" id="6850"/>
    <lineage>
        <taxon>Eukaryota</taxon>
        <taxon>Metazoa</taxon>
        <taxon>Ecdysozoa</taxon>
        <taxon>Arthropoda</taxon>
        <taxon>Chelicerata</taxon>
        <taxon>Merostomata</taxon>
        <taxon>Xiphosura</taxon>
        <taxon>Limulidae</taxon>
        <taxon>Limulus</taxon>
    </lineage>
</organism>
<evidence type="ECO:0000313" key="10">
    <source>
        <dbReference type="Proteomes" id="UP000694941"/>
    </source>
</evidence>
<feature type="compositionally biased region" description="Polar residues" evidence="8">
    <location>
        <begin position="47"/>
        <end position="57"/>
    </location>
</feature>